<feature type="compositionally biased region" description="Low complexity" evidence="3">
    <location>
        <begin position="113"/>
        <end position="137"/>
    </location>
</feature>
<dbReference type="InterPro" id="IPR011344">
    <property type="entry name" value="ssDNA-bd"/>
</dbReference>
<dbReference type="SUPFAM" id="SSF50249">
    <property type="entry name" value="Nucleic acid-binding proteins"/>
    <property type="match status" value="1"/>
</dbReference>
<dbReference type="Proteomes" id="UP001212337">
    <property type="component" value="Unassembled WGS sequence"/>
</dbReference>
<dbReference type="InterPro" id="IPR012340">
    <property type="entry name" value="NA-bd_OB-fold"/>
</dbReference>
<sequence>MPQLTDIGRIGRDAELRYTTGQNPTAVVALTLACDYGRKGQDGKKPTQWVEAVIFGKQAEAMAPYLVRGQLMHFTIDDAHIEEFKRGDGTPGNKLTGKVIAIKFAGSPPLGVQQQQQAQQPRQQQRPQQQAPQQSQQGTIGPDYDSFDDDIPFAPHHHLNGA</sequence>
<evidence type="ECO:0000256" key="2">
    <source>
        <dbReference type="PIRNR" id="PIRNR002070"/>
    </source>
</evidence>
<organism evidence="4 5">
    <name type="scientific">Pseudomonas fragi</name>
    <dbReference type="NCBI Taxonomy" id="296"/>
    <lineage>
        <taxon>Bacteria</taxon>
        <taxon>Pseudomonadati</taxon>
        <taxon>Pseudomonadota</taxon>
        <taxon>Gammaproteobacteria</taxon>
        <taxon>Pseudomonadales</taxon>
        <taxon>Pseudomonadaceae</taxon>
        <taxon>Pseudomonas</taxon>
    </lineage>
</organism>
<protein>
    <recommendedName>
        <fullName evidence="2">Single-stranded DNA-binding protein</fullName>
    </recommendedName>
</protein>
<dbReference type="GO" id="GO:0003677">
    <property type="term" value="F:DNA binding"/>
    <property type="evidence" value="ECO:0007669"/>
    <property type="project" value="UniProtKB-KW"/>
</dbReference>
<evidence type="ECO:0000256" key="3">
    <source>
        <dbReference type="SAM" id="MobiDB-lite"/>
    </source>
</evidence>
<gene>
    <name evidence="4" type="ORF">PI499_03875</name>
</gene>
<evidence type="ECO:0000313" key="5">
    <source>
        <dbReference type="Proteomes" id="UP001212337"/>
    </source>
</evidence>
<dbReference type="CDD" id="cd04496">
    <property type="entry name" value="SSB_OBF"/>
    <property type="match status" value="1"/>
</dbReference>
<feature type="region of interest" description="Disordered" evidence="3">
    <location>
        <begin position="109"/>
        <end position="162"/>
    </location>
</feature>
<comment type="caution">
    <text evidence="4">The sequence shown here is derived from an EMBL/GenBank/DDBJ whole genome shotgun (WGS) entry which is preliminary data.</text>
</comment>
<keyword evidence="5" id="KW-1185">Reference proteome</keyword>
<dbReference type="InterPro" id="IPR000424">
    <property type="entry name" value="Primosome_PriB/ssb"/>
</dbReference>
<dbReference type="Pfam" id="PF00436">
    <property type="entry name" value="SSB"/>
    <property type="match status" value="1"/>
</dbReference>
<dbReference type="PROSITE" id="PS50935">
    <property type="entry name" value="SSB"/>
    <property type="match status" value="1"/>
</dbReference>
<accession>A0ABT4WLV0</accession>
<dbReference type="EMBL" id="JAQJVI010000003">
    <property type="protein sequence ID" value="MDA7021026.1"/>
    <property type="molecule type" value="Genomic_DNA"/>
</dbReference>
<dbReference type="RefSeq" id="WP_271350398.1">
    <property type="nucleotide sequence ID" value="NZ_JAQJVI010000003.1"/>
</dbReference>
<name>A0ABT4WLV0_PSEFR</name>
<keyword evidence="1 2" id="KW-0238">DNA-binding</keyword>
<dbReference type="PIRSF" id="PIRSF002070">
    <property type="entry name" value="SSB"/>
    <property type="match status" value="1"/>
</dbReference>
<evidence type="ECO:0000313" key="4">
    <source>
        <dbReference type="EMBL" id="MDA7021026.1"/>
    </source>
</evidence>
<proteinExistence type="predicted"/>
<evidence type="ECO:0000256" key="1">
    <source>
        <dbReference type="ARBA" id="ARBA00023125"/>
    </source>
</evidence>
<reference evidence="4 5" key="1">
    <citation type="submission" date="2023-01" db="EMBL/GenBank/DDBJ databases">
        <title>Effects of deletion of Siderophore biosynthase gene in Pseudomonas fragi on quorum sensing and spoliage ability.</title>
        <authorList>
            <person name="Cui F."/>
            <person name="Wang D."/>
            <person name="Liu J."/>
            <person name="Wang Q."/>
            <person name="Li T."/>
            <person name="Li J."/>
        </authorList>
    </citation>
    <scope>NUCLEOTIDE SEQUENCE [LARGE SCALE GENOMIC DNA]</scope>
    <source>
        <strain evidence="4 5">MS-10</strain>
    </source>
</reference>
<dbReference type="Gene3D" id="2.40.50.140">
    <property type="entry name" value="Nucleic acid-binding proteins"/>
    <property type="match status" value="1"/>
</dbReference>